<feature type="transmembrane region" description="Helical" evidence="1">
    <location>
        <begin position="35"/>
        <end position="56"/>
    </location>
</feature>
<feature type="transmembrane region" description="Helical" evidence="1">
    <location>
        <begin position="263"/>
        <end position="286"/>
    </location>
</feature>
<evidence type="ECO:0000313" key="4">
    <source>
        <dbReference type="Proteomes" id="UP000606396"/>
    </source>
</evidence>
<dbReference type="PANTHER" id="PTHR35797">
    <property type="entry name" value="PROTEASE-RELATED"/>
    <property type="match status" value="1"/>
</dbReference>
<feature type="transmembrane region" description="Helical" evidence="1">
    <location>
        <begin position="77"/>
        <end position="100"/>
    </location>
</feature>
<feature type="transmembrane region" description="Helical" evidence="1">
    <location>
        <begin position="179"/>
        <end position="197"/>
    </location>
</feature>
<organism evidence="3 4">
    <name type="scientific">Nostoc punctiforme FACHB-252</name>
    <dbReference type="NCBI Taxonomy" id="1357509"/>
    <lineage>
        <taxon>Bacteria</taxon>
        <taxon>Bacillati</taxon>
        <taxon>Cyanobacteriota</taxon>
        <taxon>Cyanophyceae</taxon>
        <taxon>Nostocales</taxon>
        <taxon>Nostocaceae</taxon>
        <taxon>Nostoc</taxon>
    </lineage>
</organism>
<protein>
    <submittedName>
        <fullName evidence="3">CPBP family intramembrane metalloprotease</fullName>
    </submittedName>
</protein>
<keyword evidence="1" id="KW-1133">Transmembrane helix</keyword>
<dbReference type="PANTHER" id="PTHR35797:SF1">
    <property type="entry name" value="PROTEASE"/>
    <property type="match status" value="1"/>
</dbReference>
<dbReference type="Proteomes" id="UP000606396">
    <property type="component" value="Unassembled WGS sequence"/>
</dbReference>
<dbReference type="EMBL" id="JACJTC010000008">
    <property type="protein sequence ID" value="MBD2611943.1"/>
    <property type="molecule type" value="Genomic_DNA"/>
</dbReference>
<dbReference type="Pfam" id="PF02517">
    <property type="entry name" value="Rce1-like"/>
    <property type="match status" value="1"/>
</dbReference>
<reference evidence="3 4" key="1">
    <citation type="journal article" date="2020" name="ISME J.">
        <title>Comparative genomics reveals insights into cyanobacterial evolution and habitat adaptation.</title>
        <authorList>
            <person name="Chen M.Y."/>
            <person name="Teng W.K."/>
            <person name="Zhao L."/>
            <person name="Hu C.X."/>
            <person name="Zhou Y.K."/>
            <person name="Han B.P."/>
            <person name="Song L.R."/>
            <person name="Shu W.S."/>
        </authorList>
    </citation>
    <scope>NUCLEOTIDE SEQUENCE [LARGE SCALE GENOMIC DNA]</scope>
    <source>
        <strain evidence="3 4">FACHB-252</strain>
    </source>
</reference>
<sequence length="297" mass="33016">MKRHFKKVWLFLGLTFFFNYLLVILYLALGGKWVVPGSLIVTTAYMFIPMIVTVVIQKLIYHEPLQKPLGISFKFNWWFLVAWLLPPTIAFTTFGVSLLFPGVEYSPEMAGLFAQLETVLSPQKLQQVKTQIAALPIPLIWISLVQGLIAGTTINTVAAFGEELGWRGLLQKELNHLGFWKSSVIIGLIWGIWHAPLIIQGHNYPQHPFLGVLMMTIFTLLLSPIFSYIRLKSQSVIATSILHGTLNATAGLSILAIKGGNDLIVGVTGLAGFLVLIAVNIGLFIYEYASSKKSFIK</sequence>
<keyword evidence="3" id="KW-0378">Hydrolase</keyword>
<evidence type="ECO:0000256" key="1">
    <source>
        <dbReference type="SAM" id="Phobius"/>
    </source>
</evidence>
<keyword evidence="3" id="KW-0482">Metalloprotease</keyword>
<keyword evidence="4" id="KW-1185">Reference proteome</keyword>
<accession>A0ABR8H871</accession>
<gene>
    <name evidence="3" type="ORF">H6G94_11755</name>
</gene>
<feature type="transmembrane region" description="Helical" evidence="1">
    <location>
        <begin position="209"/>
        <end position="229"/>
    </location>
</feature>
<keyword evidence="1" id="KW-0812">Transmembrane</keyword>
<feature type="transmembrane region" description="Helical" evidence="1">
    <location>
        <begin position="236"/>
        <end position="257"/>
    </location>
</feature>
<dbReference type="GO" id="GO:0008237">
    <property type="term" value="F:metallopeptidase activity"/>
    <property type="evidence" value="ECO:0007669"/>
    <property type="project" value="UniProtKB-KW"/>
</dbReference>
<feature type="transmembrane region" description="Helical" evidence="1">
    <location>
        <begin position="9"/>
        <end position="29"/>
    </location>
</feature>
<dbReference type="InterPro" id="IPR042150">
    <property type="entry name" value="MmRce1-like"/>
</dbReference>
<proteinExistence type="predicted"/>
<comment type="caution">
    <text evidence="3">The sequence shown here is derived from an EMBL/GenBank/DDBJ whole genome shotgun (WGS) entry which is preliminary data.</text>
</comment>
<feature type="transmembrane region" description="Helical" evidence="1">
    <location>
        <begin position="139"/>
        <end position="158"/>
    </location>
</feature>
<feature type="domain" description="CAAX prenyl protease 2/Lysostaphin resistance protein A-like" evidence="2">
    <location>
        <begin position="150"/>
        <end position="248"/>
    </location>
</feature>
<evidence type="ECO:0000313" key="3">
    <source>
        <dbReference type="EMBL" id="MBD2611943.1"/>
    </source>
</evidence>
<dbReference type="RefSeq" id="WP_190949583.1">
    <property type="nucleotide sequence ID" value="NZ_JACJTC010000008.1"/>
</dbReference>
<dbReference type="InterPro" id="IPR003675">
    <property type="entry name" value="Rce1/LyrA-like_dom"/>
</dbReference>
<keyword evidence="1" id="KW-0472">Membrane</keyword>
<keyword evidence="3" id="KW-0645">Protease</keyword>
<evidence type="ECO:0000259" key="2">
    <source>
        <dbReference type="Pfam" id="PF02517"/>
    </source>
</evidence>
<name>A0ABR8H871_NOSPU</name>